<proteinExistence type="inferred from homology"/>
<dbReference type="CDD" id="cd00438">
    <property type="entry name" value="cupin_RmlC"/>
    <property type="match status" value="1"/>
</dbReference>
<dbReference type="RefSeq" id="WP_011140473.1">
    <property type="nucleotide sequence ID" value="NC_005125.1"/>
</dbReference>
<dbReference type="Pfam" id="PF00908">
    <property type="entry name" value="dTDP_sugar_isom"/>
    <property type="match status" value="1"/>
</dbReference>
<dbReference type="FunCoup" id="Q7NNE1">
    <property type="interactions" value="31"/>
</dbReference>
<dbReference type="GO" id="GO:0019305">
    <property type="term" value="P:dTDP-rhamnose biosynthetic process"/>
    <property type="evidence" value="ECO:0000318"/>
    <property type="project" value="GO_Central"/>
</dbReference>
<dbReference type="PANTHER" id="PTHR21047:SF2">
    <property type="entry name" value="THYMIDINE DIPHOSPHO-4-KETO-RHAMNOSE 3,5-EPIMERASE"/>
    <property type="match status" value="1"/>
</dbReference>
<dbReference type="HOGENOM" id="CLU_090940_1_1_3"/>
<keyword evidence="3" id="KW-0413">Isomerase</keyword>
<dbReference type="SUPFAM" id="SSF51182">
    <property type="entry name" value="RmlC-like cupins"/>
    <property type="match status" value="1"/>
</dbReference>
<dbReference type="AlphaFoldDB" id="Q7NNE1"/>
<comment type="catalytic activity">
    <reaction evidence="3">
        <text>dTDP-4-dehydro-6-deoxy-alpha-D-glucose = dTDP-4-dehydro-beta-L-rhamnose</text>
        <dbReference type="Rhea" id="RHEA:16969"/>
        <dbReference type="ChEBI" id="CHEBI:57649"/>
        <dbReference type="ChEBI" id="CHEBI:62830"/>
        <dbReference type="EC" id="5.1.3.13"/>
    </reaction>
</comment>
<dbReference type="STRING" id="251221.gene:10757942"/>
<comment type="similarity">
    <text evidence="3">Belongs to the dTDP-4-dehydrorhamnose 3,5-epimerase family.</text>
</comment>
<comment type="pathway">
    <text evidence="3">Carbohydrate biosynthesis; dTDP-L-rhamnose biosynthesis.</text>
</comment>
<feature type="active site" description="Proton donor" evidence="1">
    <location>
        <position position="130"/>
    </location>
</feature>
<feature type="active site" description="Proton acceptor" evidence="1">
    <location>
        <position position="61"/>
    </location>
</feature>
<dbReference type="GO" id="GO:0000271">
    <property type="term" value="P:polysaccharide biosynthetic process"/>
    <property type="evidence" value="ECO:0000318"/>
    <property type="project" value="GO_Central"/>
</dbReference>
<dbReference type="EMBL" id="BA000045">
    <property type="protein sequence ID" value="BAC88411.1"/>
    <property type="molecule type" value="Genomic_DNA"/>
</dbReference>
<dbReference type="InterPro" id="IPR014710">
    <property type="entry name" value="RmlC-like_jellyroll"/>
</dbReference>
<dbReference type="NCBIfam" id="TIGR01221">
    <property type="entry name" value="rmlC"/>
    <property type="match status" value="1"/>
</dbReference>
<feature type="site" description="Participates in a stacking interaction with the thymidine ring of dTDP-4-oxo-6-deoxyglucose" evidence="2">
    <location>
        <position position="136"/>
    </location>
</feature>
<dbReference type="EnsemblBacteria" id="BAC88411">
    <property type="protein sequence ID" value="BAC88411"/>
    <property type="gene ID" value="BAC88411"/>
</dbReference>
<comment type="function">
    <text evidence="3">Catalyzes the epimerization of the C3' and C5'positions of dTDP-6-deoxy-D-xylo-4-hexulose, forming dTDP-6-deoxy-L-lyxo-4-hexulose.</text>
</comment>
<dbReference type="InterPro" id="IPR011051">
    <property type="entry name" value="RmlC_Cupin_sf"/>
</dbReference>
<sequence length="184" mass="20661">MRFIATALPGVVVIEPAVYEQSCGYFFESYQRQKFAAAGISVSFVQEYRSRSAQGTLRGLHYQLHRPQARLYTALHGELFAVAIDVRKGSPSFGQSAGVLLSAANKQQLFVPRGFAHGLLVLSQKAEFMYKCDEFFYPQDERGVLWSDPALGIAWRIEEPVLSARDRCNLPLSRIDPLDLPTYP</sequence>
<evidence type="ECO:0000256" key="1">
    <source>
        <dbReference type="PIRSR" id="PIRSR600888-1"/>
    </source>
</evidence>
<dbReference type="KEGG" id="gvi:glr0470"/>
<dbReference type="Proteomes" id="UP000000557">
    <property type="component" value="Chromosome"/>
</dbReference>
<reference evidence="4 5" key="1">
    <citation type="journal article" date="2003" name="DNA Res.">
        <title>Complete genome structure of Gloeobacter violaceus PCC 7421, a cyanobacterium that lacks thylakoids.</title>
        <authorList>
            <person name="Nakamura Y."/>
            <person name="Kaneko T."/>
            <person name="Sato S."/>
            <person name="Mimuro M."/>
            <person name="Miyashita H."/>
            <person name="Tsuchiya T."/>
            <person name="Sasamoto S."/>
            <person name="Watanabe A."/>
            <person name="Kawashima K."/>
            <person name="Kishida Y."/>
            <person name="Kiyokawa C."/>
            <person name="Kohara M."/>
            <person name="Matsumoto M."/>
            <person name="Matsuno A."/>
            <person name="Nakazaki N."/>
            <person name="Shimpo S."/>
            <person name="Takeuchi C."/>
            <person name="Yamada M."/>
            <person name="Tabata S."/>
        </authorList>
    </citation>
    <scope>NUCLEOTIDE SEQUENCE [LARGE SCALE GENOMIC DNA]</scope>
    <source>
        <strain evidence="5">ATCC 29082 / PCC 7421</strain>
    </source>
</reference>
<evidence type="ECO:0000256" key="2">
    <source>
        <dbReference type="PIRSR" id="PIRSR600888-3"/>
    </source>
</evidence>
<dbReference type="GO" id="GO:0005829">
    <property type="term" value="C:cytosol"/>
    <property type="evidence" value="ECO:0000318"/>
    <property type="project" value="GO_Central"/>
</dbReference>
<evidence type="ECO:0000313" key="5">
    <source>
        <dbReference type="Proteomes" id="UP000000557"/>
    </source>
</evidence>
<dbReference type="eggNOG" id="COG1898">
    <property type="taxonomic scope" value="Bacteria"/>
</dbReference>
<dbReference type="Gene3D" id="2.60.120.10">
    <property type="entry name" value="Jelly Rolls"/>
    <property type="match status" value="1"/>
</dbReference>
<dbReference type="UniPathway" id="UPA00124"/>
<organism evidence="4 5">
    <name type="scientific">Gloeobacter violaceus (strain ATCC 29082 / PCC 7421)</name>
    <dbReference type="NCBI Taxonomy" id="251221"/>
    <lineage>
        <taxon>Bacteria</taxon>
        <taxon>Bacillati</taxon>
        <taxon>Cyanobacteriota</taxon>
        <taxon>Cyanophyceae</taxon>
        <taxon>Gloeobacterales</taxon>
        <taxon>Gloeobacteraceae</taxon>
        <taxon>Gloeobacter</taxon>
    </lineage>
</organism>
<dbReference type="InParanoid" id="Q7NNE1"/>
<protein>
    <recommendedName>
        <fullName evidence="3">dTDP-4-dehydrorhamnose 3,5-epimerase</fullName>
        <ecNumber evidence="3">5.1.3.13</ecNumber>
    </recommendedName>
    <alternativeName>
        <fullName evidence="3">Thymidine diphospho-4-keto-rhamnose 3,5-epimerase</fullName>
    </alternativeName>
</protein>
<name>Q7NNE1_GLOVI</name>
<accession>Q7NNE1</accession>
<dbReference type="OrthoDB" id="9800680at2"/>
<keyword evidence="5" id="KW-1185">Reference proteome</keyword>
<reference evidence="4 5" key="2">
    <citation type="journal article" date="2003" name="DNA Res.">
        <title>Complete genome structure of Gloeobacter violaceus PCC 7421, a cyanobacterium that lacks thylakoids (supplement).</title>
        <authorList>
            <person name="Nakamura Y."/>
            <person name="Kaneko T."/>
            <person name="Sato S."/>
            <person name="Mimuro M."/>
            <person name="Miyashita H."/>
            <person name="Tsuchiya T."/>
            <person name="Sasamoto S."/>
            <person name="Watanabe A."/>
            <person name="Kawashima K."/>
            <person name="Kishida Y."/>
            <person name="Kiyokawa C."/>
            <person name="Kohara M."/>
            <person name="Matsumoto M."/>
            <person name="Matsuno A."/>
            <person name="Nakazaki N."/>
            <person name="Shimpo S."/>
            <person name="Takeuchi C."/>
            <person name="Yamada M."/>
            <person name="Tabata S."/>
        </authorList>
    </citation>
    <scope>NUCLEOTIDE SEQUENCE [LARGE SCALE GENOMIC DNA]</scope>
    <source>
        <strain evidence="5">ATCC 29082 / PCC 7421</strain>
    </source>
</reference>
<comment type="subunit">
    <text evidence="3">Homodimer.</text>
</comment>
<evidence type="ECO:0000256" key="3">
    <source>
        <dbReference type="RuleBase" id="RU364069"/>
    </source>
</evidence>
<dbReference type="EC" id="5.1.3.13" evidence="3"/>
<evidence type="ECO:0000313" key="4">
    <source>
        <dbReference type="EMBL" id="BAC88411.1"/>
    </source>
</evidence>
<gene>
    <name evidence="4" type="primary">rfbC</name>
</gene>
<dbReference type="InterPro" id="IPR000888">
    <property type="entry name" value="RmlC-like"/>
</dbReference>
<dbReference type="PANTHER" id="PTHR21047">
    <property type="entry name" value="DTDP-6-DEOXY-D-GLUCOSE-3,5 EPIMERASE"/>
    <property type="match status" value="1"/>
</dbReference>
<dbReference type="GO" id="GO:0008830">
    <property type="term" value="F:dTDP-4-dehydrorhamnose 3,5-epimerase activity"/>
    <property type="evidence" value="ECO:0000318"/>
    <property type="project" value="GO_Central"/>
</dbReference>